<organism evidence="10 11">
    <name type="scientific">Filobasidium floriforme</name>
    <dbReference type="NCBI Taxonomy" id="5210"/>
    <lineage>
        <taxon>Eukaryota</taxon>
        <taxon>Fungi</taxon>
        <taxon>Dikarya</taxon>
        <taxon>Basidiomycota</taxon>
        <taxon>Agaricomycotina</taxon>
        <taxon>Tremellomycetes</taxon>
        <taxon>Filobasidiales</taxon>
        <taxon>Filobasidiaceae</taxon>
        <taxon>Filobasidium</taxon>
    </lineage>
</organism>
<dbReference type="InterPro" id="IPR019410">
    <property type="entry name" value="Methyltransf_16"/>
</dbReference>
<keyword evidence="8" id="KW-0539">Nucleus</keyword>
<dbReference type="EC" id="2.1.1.85" evidence="3"/>
<evidence type="ECO:0000256" key="3">
    <source>
        <dbReference type="ARBA" id="ARBA00012533"/>
    </source>
</evidence>
<sequence>MFKFDFSIDDEAGSDDEVQVTLSTGAGSSKTQAAAGEQHESVPYLSSTVEELVAHLPTSISYSPLHLTVAGETREILRRDLYDARFQVIDQREGDEPTAEEDSESKYVDADTDLIPGTYEGGLKTWEGGVDLVEVLAEYDQKTHKLVERIRGKRVMEVGCGTALPTLYLLQRLLEAPISDDTPTTTLHLQDYNLSVLHLVTLPNLILAVIPNDQFDQESDDLDLSPQIVETFKSRLAEHKIELEFSYGPWQGLAEHLRQSTQKQDIILTAETIYRDDSVSSLLDVLRFGSTLHSTVVTRIEGLEDLDKLDLGSKWPETETVILVAAKILYFGVGGGLVDFIRQVEARGGESEDVKSWPKGVGRKVVRLSWPEAT</sequence>
<keyword evidence="5" id="KW-0489">Methyltransferase</keyword>
<dbReference type="Gene3D" id="3.40.50.150">
    <property type="entry name" value="Vaccinia Virus protein VP39"/>
    <property type="match status" value="1"/>
</dbReference>
<evidence type="ECO:0000256" key="8">
    <source>
        <dbReference type="ARBA" id="ARBA00023242"/>
    </source>
</evidence>
<evidence type="ECO:0000256" key="7">
    <source>
        <dbReference type="ARBA" id="ARBA00022691"/>
    </source>
</evidence>
<dbReference type="GO" id="GO:0005737">
    <property type="term" value="C:cytoplasm"/>
    <property type="evidence" value="ECO:0007669"/>
    <property type="project" value="UniProtKB-SubCell"/>
</dbReference>
<dbReference type="SUPFAM" id="SSF53335">
    <property type="entry name" value="S-adenosyl-L-methionine-dependent methyltransferases"/>
    <property type="match status" value="1"/>
</dbReference>
<dbReference type="GO" id="GO:0005634">
    <property type="term" value="C:nucleus"/>
    <property type="evidence" value="ECO:0007669"/>
    <property type="project" value="UniProtKB-SubCell"/>
</dbReference>
<reference evidence="10" key="1">
    <citation type="submission" date="2020-04" db="EMBL/GenBank/DDBJ databases">
        <title>Analysis of mating type loci in Filobasidium floriforme.</title>
        <authorList>
            <person name="Nowrousian M."/>
        </authorList>
    </citation>
    <scope>NUCLEOTIDE SEQUENCE</scope>
    <source>
        <strain evidence="10">CBS 6242</strain>
    </source>
</reference>
<gene>
    <name evidence="10" type="ORF">FFLO_01348</name>
</gene>
<accession>A0A8K0NQ30</accession>
<comment type="subcellular location">
    <subcellularLocation>
        <location evidence="2">Cytoplasm</location>
    </subcellularLocation>
    <subcellularLocation>
        <location evidence="1">Nucleus</location>
    </subcellularLocation>
</comment>
<dbReference type="Proteomes" id="UP000812966">
    <property type="component" value="Unassembled WGS sequence"/>
</dbReference>
<keyword evidence="11" id="KW-1185">Reference proteome</keyword>
<evidence type="ECO:0000256" key="2">
    <source>
        <dbReference type="ARBA" id="ARBA00004496"/>
    </source>
</evidence>
<name>A0A8K0NQ30_9TREE</name>
<dbReference type="PANTHER" id="PTHR14614:SF39">
    <property type="entry name" value="HISTIDINE PROTEIN METHYLTRANSFERASE 1 HOMOLOG"/>
    <property type="match status" value="1"/>
</dbReference>
<dbReference type="AlphaFoldDB" id="A0A8K0NQ30"/>
<evidence type="ECO:0000313" key="10">
    <source>
        <dbReference type="EMBL" id="KAG7566847.1"/>
    </source>
</evidence>
<evidence type="ECO:0000256" key="4">
    <source>
        <dbReference type="ARBA" id="ARBA00022490"/>
    </source>
</evidence>
<evidence type="ECO:0000256" key="1">
    <source>
        <dbReference type="ARBA" id="ARBA00004123"/>
    </source>
</evidence>
<evidence type="ECO:0000313" key="11">
    <source>
        <dbReference type="Proteomes" id="UP000812966"/>
    </source>
</evidence>
<proteinExistence type="inferred from homology"/>
<evidence type="ECO:0000256" key="9">
    <source>
        <dbReference type="ARBA" id="ARBA00038126"/>
    </source>
</evidence>
<evidence type="ECO:0000256" key="6">
    <source>
        <dbReference type="ARBA" id="ARBA00022679"/>
    </source>
</evidence>
<dbReference type="GO" id="GO:0018064">
    <property type="term" value="F:protein-L-histidine N-tele-methyltransferase activity"/>
    <property type="evidence" value="ECO:0007669"/>
    <property type="project" value="UniProtKB-EC"/>
</dbReference>
<evidence type="ECO:0000256" key="5">
    <source>
        <dbReference type="ARBA" id="ARBA00022603"/>
    </source>
</evidence>
<dbReference type="InterPro" id="IPR029063">
    <property type="entry name" value="SAM-dependent_MTases_sf"/>
</dbReference>
<dbReference type="GO" id="GO:0032259">
    <property type="term" value="P:methylation"/>
    <property type="evidence" value="ECO:0007669"/>
    <property type="project" value="UniProtKB-KW"/>
</dbReference>
<protein>
    <recommendedName>
        <fullName evidence="3">protein-histidine N-methyltransferase</fullName>
        <ecNumber evidence="3">2.1.1.85</ecNumber>
    </recommendedName>
</protein>
<dbReference type="PANTHER" id="PTHR14614">
    <property type="entry name" value="HEPATOCELLULAR CARCINOMA-ASSOCIATED ANTIGEN"/>
    <property type="match status" value="1"/>
</dbReference>
<comment type="caution">
    <text evidence="10">The sequence shown here is derived from an EMBL/GenBank/DDBJ whole genome shotgun (WGS) entry which is preliminary data.</text>
</comment>
<keyword evidence="4" id="KW-0963">Cytoplasm</keyword>
<keyword evidence="6" id="KW-0808">Transferase</keyword>
<dbReference type="EMBL" id="JABELV010000019">
    <property type="protein sequence ID" value="KAG7566847.1"/>
    <property type="molecule type" value="Genomic_DNA"/>
</dbReference>
<keyword evidence="7" id="KW-0949">S-adenosyl-L-methionine</keyword>
<comment type="similarity">
    <text evidence="9">Belongs to the methyltransferase superfamily. METTL18 family.</text>
</comment>